<reference evidence="2" key="1">
    <citation type="submission" date="2020-10" db="EMBL/GenBank/DDBJ databases">
        <authorList>
            <person name="Gilroy R."/>
        </authorList>
    </citation>
    <scope>NUCLEOTIDE SEQUENCE</scope>
    <source>
        <strain evidence="2">ChiW13-3771</strain>
    </source>
</reference>
<dbReference type="InterPro" id="IPR001173">
    <property type="entry name" value="Glyco_trans_2-like"/>
</dbReference>
<dbReference type="InterPro" id="IPR029044">
    <property type="entry name" value="Nucleotide-diphossugar_trans"/>
</dbReference>
<dbReference type="AlphaFoldDB" id="A0A9D1EHB3"/>
<comment type="caution">
    <text evidence="2">The sequence shown here is derived from an EMBL/GenBank/DDBJ whole genome shotgun (WGS) entry which is preliminary data.</text>
</comment>
<evidence type="ECO:0000313" key="2">
    <source>
        <dbReference type="EMBL" id="HIR90026.1"/>
    </source>
</evidence>
<reference evidence="2" key="2">
    <citation type="journal article" date="2021" name="PeerJ">
        <title>Extensive microbial diversity within the chicken gut microbiome revealed by metagenomics and culture.</title>
        <authorList>
            <person name="Gilroy R."/>
            <person name="Ravi A."/>
            <person name="Getino M."/>
            <person name="Pursley I."/>
            <person name="Horton D.L."/>
            <person name="Alikhan N.F."/>
            <person name="Baker D."/>
            <person name="Gharbi K."/>
            <person name="Hall N."/>
            <person name="Watson M."/>
            <person name="Adriaenssens E.M."/>
            <person name="Foster-Nyarko E."/>
            <person name="Jarju S."/>
            <person name="Secka A."/>
            <person name="Antonio M."/>
            <person name="Oren A."/>
            <person name="Chaudhuri R.R."/>
            <person name="La Ragione R."/>
            <person name="Hildebrand F."/>
            <person name="Pallen M.J."/>
        </authorList>
    </citation>
    <scope>NUCLEOTIDE SEQUENCE</scope>
    <source>
        <strain evidence="2">ChiW13-3771</strain>
    </source>
</reference>
<gene>
    <name evidence="2" type="ORF">IAC96_13860</name>
</gene>
<sequence length="305" mass="36112">MEKLTVDIIIPVYRPDEKYIRLLQGLKKQIYPIHKIIIMNTERKYYEEDRYPQLFNIEVHHIQKSEFDHGGTRNQAVQYSNSDIIFFLTQDAVPPDRHLVENILKPFEDEMVAAVYGRQIPVPSCNIIERFSRNFNYPQESLKKSKQDLERLGIKTFFCSNVCAAYRRDIYDKLGGFPLHTIFNEDMIFTGELIKAGYTVAYEADAKVVHSHNYTGIQQFHRNFDLAVSQVDNPQIFSGIRSEGEGIRLVKQTMEYLIRRKKYIQVMKLIYISGCKYMGYLLGKKYKKLPRKFVIWCSMNREYWR</sequence>
<dbReference type="Proteomes" id="UP000824201">
    <property type="component" value="Unassembled WGS sequence"/>
</dbReference>
<dbReference type="GO" id="GO:0044010">
    <property type="term" value="P:single-species biofilm formation"/>
    <property type="evidence" value="ECO:0007669"/>
    <property type="project" value="TreeGrafter"/>
</dbReference>
<name>A0A9D1EHB3_9FIRM</name>
<evidence type="ECO:0000313" key="3">
    <source>
        <dbReference type="Proteomes" id="UP000824201"/>
    </source>
</evidence>
<dbReference type="PANTHER" id="PTHR43685:SF13">
    <property type="entry name" value="O ANTIGEN BIOSYNTHESIS RHAMNOSYLTRANSFERASE RFBN"/>
    <property type="match status" value="1"/>
</dbReference>
<accession>A0A9D1EHB3</accession>
<dbReference type="SUPFAM" id="SSF53448">
    <property type="entry name" value="Nucleotide-diphospho-sugar transferases"/>
    <property type="match status" value="1"/>
</dbReference>
<dbReference type="PANTHER" id="PTHR43685">
    <property type="entry name" value="GLYCOSYLTRANSFERASE"/>
    <property type="match status" value="1"/>
</dbReference>
<proteinExistence type="predicted"/>
<organism evidence="2 3">
    <name type="scientific">Candidatus Fimimorpha faecalis</name>
    <dbReference type="NCBI Taxonomy" id="2840824"/>
    <lineage>
        <taxon>Bacteria</taxon>
        <taxon>Bacillati</taxon>
        <taxon>Bacillota</taxon>
        <taxon>Clostridia</taxon>
        <taxon>Eubacteriales</taxon>
        <taxon>Candidatus Fimimorpha</taxon>
    </lineage>
</organism>
<feature type="domain" description="Glycosyltransferase 2-like" evidence="1">
    <location>
        <begin position="8"/>
        <end position="174"/>
    </location>
</feature>
<dbReference type="InterPro" id="IPR050834">
    <property type="entry name" value="Glycosyltransf_2"/>
</dbReference>
<evidence type="ECO:0000259" key="1">
    <source>
        <dbReference type="Pfam" id="PF00535"/>
    </source>
</evidence>
<dbReference type="Gene3D" id="3.90.550.10">
    <property type="entry name" value="Spore Coat Polysaccharide Biosynthesis Protein SpsA, Chain A"/>
    <property type="match status" value="1"/>
</dbReference>
<dbReference type="Pfam" id="PF00535">
    <property type="entry name" value="Glycos_transf_2"/>
    <property type="match status" value="1"/>
</dbReference>
<protein>
    <submittedName>
        <fullName evidence="2">Glycosyltransferase</fullName>
    </submittedName>
</protein>
<dbReference type="EMBL" id="DVHN01000195">
    <property type="protein sequence ID" value="HIR90026.1"/>
    <property type="molecule type" value="Genomic_DNA"/>
</dbReference>